<dbReference type="HAMAP" id="MF_00799">
    <property type="entry name" value="UPF0336"/>
    <property type="match status" value="1"/>
</dbReference>
<reference evidence="3" key="1">
    <citation type="submission" date="2022-12" db="EMBL/GenBank/DDBJ databases">
        <title>Whole genome sequence of Mycolicibacterium iranicum strain SBH312.</title>
        <authorList>
            <person name="Jani J."/>
            <person name="Arifin Mustapha Z."/>
            <person name="Ahmed K."/>
            <person name="Kai Ling C."/>
        </authorList>
    </citation>
    <scope>NUCLEOTIDE SEQUENCE</scope>
    <source>
        <strain evidence="3">SBH312</strain>
    </source>
</reference>
<feature type="domain" description="FAS1-like dehydratase" evidence="2">
    <location>
        <begin position="15"/>
        <end position="137"/>
    </location>
</feature>
<comment type="caution">
    <text evidence="3">The sequence shown here is derived from an EMBL/GenBank/DDBJ whole genome shotgun (WGS) entry which is preliminary data.</text>
</comment>
<accession>A0ABT4HM54</accession>
<evidence type="ECO:0000259" key="2">
    <source>
        <dbReference type="Pfam" id="PF13452"/>
    </source>
</evidence>
<evidence type="ECO:0000313" key="3">
    <source>
        <dbReference type="EMBL" id="MCZ0730727.1"/>
    </source>
</evidence>
<evidence type="ECO:0000256" key="1">
    <source>
        <dbReference type="HAMAP-Rule" id="MF_00799"/>
    </source>
</evidence>
<dbReference type="NCBIfam" id="NF010244">
    <property type="entry name" value="PRK13691.1"/>
    <property type="match status" value="1"/>
</dbReference>
<comment type="similarity">
    <text evidence="1">Belongs to the UPF0336 family.</text>
</comment>
<dbReference type="InterPro" id="IPR029069">
    <property type="entry name" value="HotDog_dom_sf"/>
</dbReference>
<organism evidence="3 4">
    <name type="scientific">Mycolicibacterium iranicum</name>
    <name type="common">Mycobacterium iranicum</name>
    <dbReference type="NCBI Taxonomy" id="912594"/>
    <lineage>
        <taxon>Bacteria</taxon>
        <taxon>Bacillati</taxon>
        <taxon>Actinomycetota</taxon>
        <taxon>Actinomycetes</taxon>
        <taxon>Mycobacteriales</taxon>
        <taxon>Mycobacteriaceae</taxon>
        <taxon>Mycolicibacterium</taxon>
    </lineage>
</organism>
<evidence type="ECO:0000313" key="4">
    <source>
        <dbReference type="Proteomes" id="UP001084650"/>
    </source>
</evidence>
<dbReference type="InterPro" id="IPR016709">
    <property type="entry name" value="HadA-like"/>
</dbReference>
<proteinExistence type="inferred from homology"/>
<name>A0ABT4HM54_MYCIR</name>
<dbReference type="RefSeq" id="WP_268787243.1">
    <property type="nucleotide sequence ID" value="NZ_JAPQYE010000011.1"/>
</dbReference>
<gene>
    <name evidence="3" type="primary">hadC</name>
    <name evidence="3" type="ORF">OY187_21990</name>
</gene>
<sequence length="174" mass="19520">MALKTDIQGMVWPYPDAFVVGQQDIRAFAKSVKAEDDATFDDLAAKRLGHRAVVASPTFPAVFAGVIQRHFLRHVDVGMDSIQMIQVDQSFRYHRPIYAGDVLRGIMYVESVIERFGADIVTTRSVCTGQDGDVVLEAFTTMMGRHEDMSDYLLWDEESAQHVRTPGWQGPNPD</sequence>
<dbReference type="CDD" id="cd03441">
    <property type="entry name" value="R_hydratase_like"/>
    <property type="match status" value="1"/>
</dbReference>
<protein>
    <recommendedName>
        <fullName evidence="1">UPF0336 protein OY187_21990</fullName>
    </recommendedName>
</protein>
<dbReference type="Proteomes" id="UP001084650">
    <property type="component" value="Unassembled WGS sequence"/>
</dbReference>
<dbReference type="Gene3D" id="3.10.129.10">
    <property type="entry name" value="Hotdog Thioesterase"/>
    <property type="match status" value="1"/>
</dbReference>
<dbReference type="SUPFAM" id="SSF54637">
    <property type="entry name" value="Thioesterase/thiol ester dehydrase-isomerase"/>
    <property type="match status" value="1"/>
</dbReference>
<dbReference type="PIRSF" id="PIRSF018072">
    <property type="entry name" value="UCP018072"/>
    <property type="match status" value="1"/>
</dbReference>
<dbReference type="InterPro" id="IPR039569">
    <property type="entry name" value="FAS1-like_DH_region"/>
</dbReference>
<keyword evidence="4" id="KW-1185">Reference proteome</keyword>
<dbReference type="EMBL" id="JAPQYE010000011">
    <property type="protein sequence ID" value="MCZ0730727.1"/>
    <property type="molecule type" value="Genomic_DNA"/>
</dbReference>
<dbReference type="Pfam" id="PF13452">
    <property type="entry name" value="FAS1_DH_region"/>
    <property type="match status" value="1"/>
</dbReference>